<dbReference type="Proteomes" id="UP000585665">
    <property type="component" value="Unassembled WGS sequence"/>
</dbReference>
<accession>A0A850PHC9</accession>
<comment type="caution">
    <text evidence="2">The sequence shown here is derived from an EMBL/GenBank/DDBJ whole genome shotgun (WGS) entry which is preliminary data.</text>
</comment>
<organism evidence="2 3">
    <name type="scientific">Ameyamaea chiangmaiensis</name>
    <dbReference type="NCBI Taxonomy" id="442969"/>
    <lineage>
        <taxon>Bacteria</taxon>
        <taxon>Pseudomonadati</taxon>
        <taxon>Pseudomonadota</taxon>
        <taxon>Alphaproteobacteria</taxon>
        <taxon>Acetobacterales</taxon>
        <taxon>Acetobacteraceae</taxon>
        <taxon>Ameyamaea</taxon>
    </lineage>
</organism>
<evidence type="ECO:0000313" key="2">
    <source>
        <dbReference type="EMBL" id="NVN41820.1"/>
    </source>
</evidence>
<name>A0A850PHC9_9PROT</name>
<dbReference type="AlphaFoldDB" id="A0A850PHC9"/>
<dbReference type="EMBL" id="JABXXR010000191">
    <property type="protein sequence ID" value="NVN41820.1"/>
    <property type="molecule type" value="Genomic_DNA"/>
</dbReference>
<feature type="region of interest" description="Disordered" evidence="1">
    <location>
        <begin position="194"/>
        <end position="214"/>
    </location>
</feature>
<sequence>MPPEPPTGTLSEAETAWRARHRPEIEAIIRRHGSVARVFEKTAEEKALFDAVLPWHETIPDRDNPGAFSERWEGRSAFREPGPKVREALCNAVRLPRTIDDAISEVRRWIRLNHERSIVARWRDHGAPEWDFITGPVHMRAGIVREMAARTLPATTLAELTARVRFHLEHDLQGTLETEAILRDLHALQATVRPTGKAAKTPRGGGKNSAKRDSVARLLATPEGRAMTTRQIAERTGVSVSTVQAVKREQEQSALMV</sequence>
<gene>
    <name evidence="2" type="ORF">HUK82_14810</name>
</gene>
<evidence type="ECO:0000313" key="3">
    <source>
        <dbReference type="Proteomes" id="UP000585665"/>
    </source>
</evidence>
<evidence type="ECO:0000256" key="1">
    <source>
        <dbReference type="SAM" id="MobiDB-lite"/>
    </source>
</evidence>
<keyword evidence="3" id="KW-1185">Reference proteome</keyword>
<reference evidence="2 3" key="1">
    <citation type="submission" date="2020-06" db="EMBL/GenBank/DDBJ databases">
        <title>Description of novel acetic acid bacteria.</title>
        <authorList>
            <person name="Sombolestani A."/>
        </authorList>
    </citation>
    <scope>NUCLEOTIDE SEQUENCE [LARGE SCALE GENOMIC DNA]</scope>
    <source>
        <strain evidence="2 3">LMG 27010</strain>
    </source>
</reference>
<proteinExistence type="predicted"/>
<protein>
    <submittedName>
        <fullName evidence="2">Uncharacterized protein</fullName>
    </submittedName>
</protein>